<dbReference type="EMBL" id="PUGT01000022">
    <property type="protein sequence ID" value="PQN11398.1"/>
    <property type="molecule type" value="Genomic_DNA"/>
</dbReference>
<organism evidence="1 2">
    <name type="scientific">Shigella dysenteriae</name>
    <dbReference type="NCBI Taxonomy" id="622"/>
    <lineage>
        <taxon>Bacteria</taxon>
        <taxon>Pseudomonadati</taxon>
        <taxon>Pseudomonadota</taxon>
        <taxon>Gammaproteobacteria</taxon>
        <taxon>Enterobacterales</taxon>
        <taxon>Enterobacteriaceae</taxon>
        <taxon>Shigella</taxon>
    </lineage>
</organism>
<proteinExistence type="predicted"/>
<evidence type="ECO:0000313" key="1">
    <source>
        <dbReference type="EMBL" id="PQN11398.1"/>
    </source>
</evidence>
<dbReference type="InterPro" id="IPR006922">
    <property type="entry name" value="MbeB-like"/>
</dbReference>
<feature type="non-terminal residue" evidence="1">
    <location>
        <position position="96"/>
    </location>
</feature>
<dbReference type="Pfam" id="PF04837">
    <property type="entry name" value="MbeB_N"/>
    <property type="match status" value="1"/>
</dbReference>
<dbReference type="AlphaFoldDB" id="A0A2S8DHH5"/>
<comment type="caution">
    <text evidence="1">The sequence shown here is derived from an EMBL/GenBank/DDBJ whole genome shotgun (WGS) entry which is preliminary data.</text>
</comment>
<name>A0A2S8DHH5_SHIDY</name>
<accession>A0A2S8DHH5</accession>
<dbReference type="RefSeq" id="WP_284530375.1">
    <property type="nucleotide sequence ID" value="NZ_PUGT01000022.1"/>
</dbReference>
<reference evidence="1 2" key="1">
    <citation type="submission" date="2018-02" db="EMBL/GenBank/DDBJ databases">
        <title>Distribution and characterization of Shiga toxin converting temperate phage carried by Shigella flexneri in Hispaniola.</title>
        <authorList>
            <person name="Fogolari M."/>
            <person name="Mavian C."/>
            <person name="Angeletti S."/>
            <person name="Salemi M."/>
            <person name="Lampel K.A."/>
            <person name="Maurelli A.T."/>
        </authorList>
    </citation>
    <scope>NUCLEOTIDE SEQUENCE [LARGE SCALE GENOMIC DNA]</scope>
    <source>
        <strain evidence="1 2">BS979</strain>
    </source>
</reference>
<dbReference type="Proteomes" id="UP000238186">
    <property type="component" value="Unassembled WGS sequence"/>
</dbReference>
<sequence>MSNLLQMGTDFEKKLKERAVSTENMLNSEFRKLEASVDRELNLNGQKIRDAISAHTAAVEEQLETLNCAVNVQFSATENELARRQEELLWKLVKGR</sequence>
<protein>
    <submittedName>
        <fullName evidence="1">Mobilization protein</fullName>
    </submittedName>
</protein>
<gene>
    <name evidence="1" type="ORF">C5K18_01895</name>
</gene>
<evidence type="ECO:0000313" key="2">
    <source>
        <dbReference type="Proteomes" id="UP000238186"/>
    </source>
</evidence>